<accession>A0A6A4A0I2</accession>
<dbReference type="EMBL" id="QXGD01000187">
    <property type="protein sequence ID" value="KAE9248698.1"/>
    <property type="molecule type" value="Genomic_DNA"/>
</dbReference>
<keyword evidence="1" id="KW-0378">Hydrolase</keyword>
<evidence type="ECO:0000313" key="7">
    <source>
        <dbReference type="EMBL" id="KAE9322567.1"/>
    </source>
</evidence>
<gene>
    <name evidence="7" type="ORF">PF001_g4339</name>
    <name evidence="6" type="ORF">PF002_g5655</name>
    <name evidence="5" type="ORF">PF004_g5209</name>
    <name evidence="4" type="ORF">PF010_g5714</name>
</gene>
<reference evidence="8 9" key="1">
    <citation type="submission" date="2018-08" db="EMBL/GenBank/DDBJ databases">
        <title>Genomic investigation of the strawberry pathogen Phytophthora fragariae indicates pathogenicity is determined by transcriptional variation in three key races.</title>
        <authorList>
            <person name="Adams T.M."/>
            <person name="Armitage A.D."/>
            <person name="Sobczyk M.K."/>
            <person name="Bates H.J."/>
            <person name="Dunwell J.M."/>
            <person name="Nellist C.F."/>
            <person name="Harrison R.J."/>
        </authorList>
    </citation>
    <scope>NUCLEOTIDE SEQUENCE [LARGE SCALE GENOMIC DNA]</scope>
    <source>
        <strain evidence="7 8">A4</strain>
        <strain evidence="6 9">BC-1</strain>
        <strain evidence="5 10">BC-23</strain>
        <strain evidence="4 11">ONT-3</strain>
    </source>
</reference>
<dbReference type="Proteomes" id="UP000440367">
    <property type="component" value="Unassembled WGS sequence"/>
</dbReference>
<proteinExistence type="predicted"/>
<evidence type="ECO:0000259" key="3">
    <source>
        <dbReference type="PROSITE" id="PS50175"/>
    </source>
</evidence>
<evidence type="ECO:0000313" key="8">
    <source>
        <dbReference type="Proteomes" id="UP000437068"/>
    </source>
</evidence>
<dbReference type="Pfam" id="PF13650">
    <property type="entry name" value="Asp_protease_2"/>
    <property type="match status" value="1"/>
</dbReference>
<evidence type="ECO:0000313" key="9">
    <source>
        <dbReference type="Proteomes" id="UP000440367"/>
    </source>
</evidence>
<feature type="region of interest" description="Disordered" evidence="2">
    <location>
        <begin position="138"/>
        <end position="188"/>
    </location>
</feature>
<dbReference type="PROSITE" id="PS00141">
    <property type="entry name" value="ASP_PROTEASE"/>
    <property type="match status" value="1"/>
</dbReference>
<evidence type="ECO:0000313" key="6">
    <source>
        <dbReference type="EMBL" id="KAE9248698.1"/>
    </source>
</evidence>
<dbReference type="EMBL" id="QXGE01000149">
    <property type="protein sequence ID" value="KAE9322567.1"/>
    <property type="molecule type" value="Genomic_DNA"/>
</dbReference>
<evidence type="ECO:0000313" key="10">
    <source>
        <dbReference type="Proteomes" id="UP000476176"/>
    </source>
</evidence>
<dbReference type="GO" id="GO:0004190">
    <property type="term" value="F:aspartic-type endopeptidase activity"/>
    <property type="evidence" value="ECO:0007669"/>
    <property type="project" value="InterPro"/>
</dbReference>
<dbReference type="InterPro" id="IPR001969">
    <property type="entry name" value="Aspartic_peptidase_AS"/>
</dbReference>
<dbReference type="PROSITE" id="PS50175">
    <property type="entry name" value="ASP_PROT_RETROV"/>
    <property type="match status" value="1"/>
</dbReference>
<dbReference type="GO" id="GO:0006508">
    <property type="term" value="P:proteolysis"/>
    <property type="evidence" value="ECO:0007669"/>
    <property type="project" value="InterPro"/>
</dbReference>
<dbReference type="InterPro" id="IPR021109">
    <property type="entry name" value="Peptidase_aspartic_dom_sf"/>
</dbReference>
<dbReference type="Proteomes" id="UP000437068">
    <property type="component" value="Unassembled WGS sequence"/>
</dbReference>
<evidence type="ECO:0000256" key="1">
    <source>
        <dbReference type="ARBA" id="ARBA00022801"/>
    </source>
</evidence>
<protein>
    <recommendedName>
        <fullName evidence="3">Peptidase A2 domain-containing protein</fullName>
    </recommendedName>
</protein>
<name>A0A6A4A0I2_9STRA</name>
<dbReference type="Proteomes" id="UP000488956">
    <property type="component" value="Unassembled WGS sequence"/>
</dbReference>
<organism evidence="6 9">
    <name type="scientific">Phytophthora fragariae</name>
    <dbReference type="NCBI Taxonomy" id="53985"/>
    <lineage>
        <taxon>Eukaryota</taxon>
        <taxon>Sar</taxon>
        <taxon>Stramenopiles</taxon>
        <taxon>Oomycota</taxon>
        <taxon>Peronosporomycetes</taxon>
        <taxon>Peronosporales</taxon>
        <taxon>Peronosporaceae</taxon>
        <taxon>Phytophthora</taxon>
    </lineage>
</organism>
<evidence type="ECO:0000313" key="4">
    <source>
        <dbReference type="EMBL" id="KAE9125203.1"/>
    </source>
</evidence>
<feature type="compositionally biased region" description="Basic and acidic residues" evidence="2">
    <location>
        <begin position="138"/>
        <end position="154"/>
    </location>
</feature>
<evidence type="ECO:0000256" key="2">
    <source>
        <dbReference type="SAM" id="MobiDB-lite"/>
    </source>
</evidence>
<evidence type="ECO:0000313" key="11">
    <source>
        <dbReference type="Proteomes" id="UP000488956"/>
    </source>
</evidence>
<dbReference type="EMBL" id="QXFX01000217">
    <property type="protein sequence ID" value="KAE9125203.1"/>
    <property type="molecule type" value="Genomic_DNA"/>
</dbReference>
<dbReference type="InterPro" id="IPR001995">
    <property type="entry name" value="Peptidase_A2_cat"/>
</dbReference>
<dbReference type="AlphaFoldDB" id="A0A6A4A0I2"/>
<sequence>MRKFDVALPGAELDDYQGTVAVTVDGVPVKDLLVDTGADTSMVTRDVLEALVKSGRSVQISRVDDVKLSPVGGRAVGVSRVAIFKEVVLTSSAGPLMLRNLACYVEEENLSQNLTVGRSTIKILGYSTDKLLVDARSNKPEWEHGGSTPEKKAEPSQLQKMCRPQVEAREGTVVSDAEDDGDRHTTRTALPTMRPTNIAEVILYLQAKARVAD</sequence>
<dbReference type="Proteomes" id="UP000476176">
    <property type="component" value="Unassembled WGS sequence"/>
</dbReference>
<evidence type="ECO:0000313" key="5">
    <source>
        <dbReference type="EMBL" id="KAE9245508.1"/>
    </source>
</evidence>
<dbReference type="Gene3D" id="2.40.70.10">
    <property type="entry name" value="Acid Proteases"/>
    <property type="match status" value="1"/>
</dbReference>
<dbReference type="EMBL" id="QXGC01000191">
    <property type="protein sequence ID" value="KAE9245508.1"/>
    <property type="molecule type" value="Genomic_DNA"/>
</dbReference>
<comment type="caution">
    <text evidence="6">The sequence shown here is derived from an EMBL/GenBank/DDBJ whole genome shotgun (WGS) entry which is preliminary data.</text>
</comment>
<feature type="domain" description="Peptidase A2" evidence="3">
    <location>
        <begin position="30"/>
        <end position="128"/>
    </location>
</feature>